<name>A0ABS0YXK9_9BACT</name>
<dbReference type="Proteomes" id="UP000641025">
    <property type="component" value="Unassembled WGS sequence"/>
</dbReference>
<dbReference type="EMBL" id="JAEMHK010000024">
    <property type="protein sequence ID" value="MBJ6802711.1"/>
    <property type="molecule type" value="Genomic_DNA"/>
</dbReference>
<gene>
    <name evidence="1" type="ORF">JFN90_21485</name>
</gene>
<reference evidence="1 2" key="1">
    <citation type="submission" date="2020-12" db="EMBL/GenBank/DDBJ databases">
        <title>Geomonas sp. Red259, isolated from paddy soil.</title>
        <authorList>
            <person name="Xu Z."/>
            <person name="Zhang Z."/>
            <person name="Masuda Y."/>
            <person name="Itoh H."/>
            <person name="Senoo K."/>
        </authorList>
    </citation>
    <scope>NUCLEOTIDE SEQUENCE [LARGE SCALE GENOMIC DNA]</scope>
    <source>
        <strain evidence="1 2">Red259</strain>
    </source>
</reference>
<organism evidence="1 2">
    <name type="scientific">Geomonas propionica</name>
    <dbReference type="NCBI Taxonomy" id="2798582"/>
    <lineage>
        <taxon>Bacteria</taxon>
        <taxon>Pseudomonadati</taxon>
        <taxon>Thermodesulfobacteriota</taxon>
        <taxon>Desulfuromonadia</taxon>
        <taxon>Geobacterales</taxon>
        <taxon>Geobacteraceae</taxon>
        <taxon>Geomonas</taxon>
    </lineage>
</organism>
<protein>
    <submittedName>
        <fullName evidence="1">Uncharacterized protein</fullName>
    </submittedName>
</protein>
<dbReference type="RefSeq" id="WP_199397181.1">
    <property type="nucleotide sequence ID" value="NZ_JAEMHK010000024.1"/>
</dbReference>
<sequence>MNKLEEDGLQIDFVGARHAMKFDQNDPELPQYHDLQNMPRVDFIVEMEDAIYFIEVKDPGRPDAVDVGSTKLLKKIVEGTLEASLIEKYLFSFFFRWAERRLEKSVHYVSLITLESPLLQPIIDGLERQLTNFSKKSVRWDREPLASCQVHNMETWKVVFPDWPVTRLAAAAAGGA</sequence>
<proteinExistence type="predicted"/>
<keyword evidence="2" id="KW-1185">Reference proteome</keyword>
<accession>A0ABS0YXK9</accession>
<evidence type="ECO:0000313" key="1">
    <source>
        <dbReference type="EMBL" id="MBJ6802711.1"/>
    </source>
</evidence>
<evidence type="ECO:0000313" key="2">
    <source>
        <dbReference type="Proteomes" id="UP000641025"/>
    </source>
</evidence>
<comment type="caution">
    <text evidence="1">The sequence shown here is derived from an EMBL/GenBank/DDBJ whole genome shotgun (WGS) entry which is preliminary data.</text>
</comment>